<feature type="transmembrane region" description="Helical" evidence="8">
    <location>
        <begin position="168"/>
        <end position="190"/>
    </location>
</feature>
<dbReference type="EMBL" id="CP002400">
    <property type="protein sequence ID" value="ADU25861.1"/>
    <property type="molecule type" value="Genomic_DNA"/>
</dbReference>
<gene>
    <name evidence="10" type="ordered locus">Ethha_0275</name>
</gene>
<dbReference type="GO" id="GO:0005886">
    <property type="term" value="C:plasma membrane"/>
    <property type="evidence" value="ECO:0007669"/>
    <property type="project" value="UniProtKB-SubCell"/>
</dbReference>
<keyword evidence="7 8" id="KW-0472">Membrane</keyword>
<keyword evidence="6 8" id="KW-1133">Transmembrane helix</keyword>
<evidence type="ECO:0000256" key="2">
    <source>
        <dbReference type="ARBA" id="ARBA00007783"/>
    </source>
</evidence>
<dbReference type="RefSeq" id="WP_013484242.1">
    <property type="nucleotide sequence ID" value="NC_014828.1"/>
</dbReference>
<evidence type="ECO:0000256" key="8">
    <source>
        <dbReference type="SAM" id="Phobius"/>
    </source>
</evidence>
<keyword evidence="4" id="KW-1003">Cell membrane</keyword>
<organism evidence="10 11">
    <name type="scientific">Ethanoligenens harbinense (strain DSM 18485 / JCM 12961 / CGMCC 1.5033 / YUAN-3)</name>
    <dbReference type="NCBI Taxonomy" id="663278"/>
    <lineage>
        <taxon>Bacteria</taxon>
        <taxon>Bacillati</taxon>
        <taxon>Bacillota</taxon>
        <taxon>Clostridia</taxon>
        <taxon>Eubacteriales</taxon>
        <taxon>Oscillospiraceae</taxon>
        <taxon>Ethanoligenens</taxon>
    </lineage>
</organism>
<feature type="transmembrane region" description="Helical" evidence="8">
    <location>
        <begin position="21"/>
        <end position="43"/>
    </location>
</feature>
<dbReference type="GO" id="GO:0140359">
    <property type="term" value="F:ABC-type transporter activity"/>
    <property type="evidence" value="ECO:0007669"/>
    <property type="project" value="InterPro"/>
</dbReference>
<dbReference type="Pfam" id="PF12698">
    <property type="entry name" value="ABC2_membrane_3"/>
    <property type="match status" value="1"/>
</dbReference>
<dbReference type="eggNOG" id="COG0842">
    <property type="taxonomic scope" value="Bacteria"/>
</dbReference>
<evidence type="ECO:0000256" key="1">
    <source>
        <dbReference type="ARBA" id="ARBA00004651"/>
    </source>
</evidence>
<feature type="domain" description="ABC transmembrane type-2" evidence="9">
    <location>
        <begin position="132"/>
        <end position="358"/>
    </location>
</feature>
<feature type="transmembrane region" description="Helical" evidence="8">
    <location>
        <begin position="283"/>
        <end position="301"/>
    </location>
</feature>
<evidence type="ECO:0000256" key="7">
    <source>
        <dbReference type="ARBA" id="ARBA00023136"/>
    </source>
</evidence>
<reference evidence="10 11" key="1">
    <citation type="submission" date="2010-12" db="EMBL/GenBank/DDBJ databases">
        <title>Complete sequence of Ethanoligenens harbinense YUAN-3.</title>
        <authorList>
            <person name="Lucas S."/>
            <person name="Copeland A."/>
            <person name="Lapidus A."/>
            <person name="Cheng J.-F."/>
            <person name="Bruce D."/>
            <person name="Goodwin L."/>
            <person name="Pitluck S."/>
            <person name="Chertkov O."/>
            <person name="Misra M."/>
            <person name="Detter J.C."/>
            <person name="Han C."/>
            <person name="Tapia R."/>
            <person name="Land M."/>
            <person name="Hauser L."/>
            <person name="Jeffries C."/>
            <person name="Kyrpides N."/>
            <person name="Ivanova N."/>
            <person name="Mikhailova N."/>
            <person name="Wang A."/>
            <person name="Mouttaki H."/>
            <person name="He Z."/>
            <person name="Zhou J."/>
            <person name="Hemme C.L."/>
            <person name="Woyke T."/>
        </authorList>
    </citation>
    <scope>NUCLEOTIDE SEQUENCE [LARGE SCALE GENOMIC DNA]</scope>
    <source>
        <strain evidence="11">DSM 18485 / JCM 12961 / CGMCC 1.5033 / YUAN-3</strain>
    </source>
</reference>
<proteinExistence type="inferred from homology"/>
<dbReference type="AlphaFoldDB" id="E6U7C6"/>
<dbReference type="KEGG" id="eha:Ethha_0275"/>
<accession>E6U7C6</accession>
<sequence>MKRIFLVGMNMFRILFRKKSSFVLYLLLPVLIAGAAFFLTHFFSTTVTVGVVNEDDGSYGKAFVNLLGQVGNAKIVSDTPSQLRQALDTGTVDYGIAVGRDFSRQIQSGTVPQVTFYQYGSSASSGMEELVSATLKSEVGRAAGESGESVSVKTVSVPKTTSNGNKNISTMGLFIMFLLFSASFVSELIIEDKAGGAFYRVISTPVSEPEYVLGNILVNLVIVSAQILIALAAILFLFHIEVYVAFWKLFLTLLLFGCTATAFGILIASFCKEHEQANSLQTLIILPTSMISGCLMNISIMPDAVQNAARLTPQYWTLEAITSLQKGERFLNTLPDLLILAGFASLFFLVAIFVFKRNRDLNAP</sequence>
<evidence type="ECO:0000256" key="3">
    <source>
        <dbReference type="ARBA" id="ARBA00022448"/>
    </source>
</evidence>
<feature type="transmembrane region" description="Helical" evidence="8">
    <location>
        <begin position="246"/>
        <end position="271"/>
    </location>
</feature>
<dbReference type="PANTHER" id="PTHR30294">
    <property type="entry name" value="MEMBRANE COMPONENT OF ABC TRANSPORTER YHHJ-RELATED"/>
    <property type="match status" value="1"/>
</dbReference>
<evidence type="ECO:0000256" key="4">
    <source>
        <dbReference type="ARBA" id="ARBA00022475"/>
    </source>
</evidence>
<evidence type="ECO:0000313" key="10">
    <source>
        <dbReference type="EMBL" id="ADU25861.1"/>
    </source>
</evidence>
<dbReference type="InterPro" id="IPR047817">
    <property type="entry name" value="ABC2_TM_bact-type"/>
</dbReference>
<evidence type="ECO:0000256" key="6">
    <source>
        <dbReference type="ARBA" id="ARBA00022989"/>
    </source>
</evidence>
<feature type="transmembrane region" description="Helical" evidence="8">
    <location>
        <begin position="211"/>
        <end position="240"/>
    </location>
</feature>
<dbReference type="PROSITE" id="PS51012">
    <property type="entry name" value="ABC_TM2"/>
    <property type="match status" value="1"/>
</dbReference>
<evidence type="ECO:0000256" key="5">
    <source>
        <dbReference type="ARBA" id="ARBA00022692"/>
    </source>
</evidence>
<feature type="transmembrane region" description="Helical" evidence="8">
    <location>
        <begin position="337"/>
        <end position="355"/>
    </location>
</feature>
<dbReference type="Proteomes" id="UP000001551">
    <property type="component" value="Chromosome"/>
</dbReference>
<dbReference type="HOGENOM" id="CLU_039483_0_2_9"/>
<dbReference type="STRING" id="663278.Ethha_0275"/>
<dbReference type="InterPro" id="IPR051449">
    <property type="entry name" value="ABC-2_transporter_component"/>
</dbReference>
<keyword evidence="11" id="KW-1185">Reference proteome</keyword>
<comment type="subcellular location">
    <subcellularLocation>
        <location evidence="1">Cell membrane</location>
        <topology evidence="1">Multi-pass membrane protein</topology>
    </subcellularLocation>
</comment>
<dbReference type="Gene3D" id="3.40.1710.10">
    <property type="entry name" value="abc type-2 transporter like domain"/>
    <property type="match status" value="1"/>
</dbReference>
<dbReference type="PANTHER" id="PTHR30294:SF45">
    <property type="entry name" value="LINEARMYCIN RESISTANCE PERMEASE PROTEIN LNRN"/>
    <property type="match status" value="1"/>
</dbReference>
<evidence type="ECO:0000313" key="11">
    <source>
        <dbReference type="Proteomes" id="UP000001551"/>
    </source>
</evidence>
<keyword evidence="5 8" id="KW-0812">Transmembrane</keyword>
<keyword evidence="3" id="KW-0813">Transport</keyword>
<evidence type="ECO:0000259" key="9">
    <source>
        <dbReference type="PROSITE" id="PS51012"/>
    </source>
</evidence>
<comment type="similarity">
    <text evidence="2">Belongs to the ABC-2 integral membrane protein family.</text>
</comment>
<protein>
    <submittedName>
        <fullName evidence="10">ABC-2 type transporter</fullName>
    </submittedName>
</protein>
<name>E6U7C6_ETHHY</name>
<dbReference type="InterPro" id="IPR013525">
    <property type="entry name" value="ABC2_TM"/>
</dbReference>